<keyword evidence="4" id="KW-0547">Nucleotide-binding</keyword>
<dbReference type="Proteomes" id="UP000235388">
    <property type="component" value="Unassembled WGS sequence"/>
</dbReference>
<feature type="region of interest" description="Disordered" evidence="7">
    <location>
        <begin position="247"/>
        <end position="269"/>
    </location>
</feature>
<accession>A0A2N5TJC1</accession>
<dbReference type="Gene3D" id="3.40.1190.10">
    <property type="entry name" value="Mur-like, catalytic domain"/>
    <property type="match status" value="1"/>
</dbReference>
<evidence type="ECO:0000256" key="3">
    <source>
        <dbReference type="ARBA" id="ARBA00022723"/>
    </source>
</evidence>
<name>A0A2N5TJC1_9BASI</name>
<evidence type="ECO:0000256" key="6">
    <source>
        <dbReference type="ARBA" id="ARBA00022842"/>
    </source>
</evidence>
<sequence length="683" mass="75831">MRGNIRLGLSRVRQALHHLNNPHLRIPIIHVAGTNGKGSVCAFETEILGRAGFRVGRFTSPFLLHPADSISLDGHGIDLDQQAFEEATHHVQESSRQNHISLTSFELLTITAFHLFASPRYKLDLAVVEVGLGGLKDSTNVCLSGNTLLSCITPISIDHQAFLGSSISEIAAHKAGIAKPNVPILLAQQAFPDQVHEIVREKASYKSCDVFTVRPYPIPHPASTQSLPPLPLMPLEEEALSSSASSSLCTSHQNNRTRHASETIPNPLSPTVGLQHQNAATASTLAHILRTHPHPLKLLPLLSKKLTDDAILQGIQNTKWQGRLEFVDYQHAHLLLDGAHNVAAAELLGDHLLSLNRPITLIMALSSPRNPTEIIHALDLGRMSCPAQLVCTTFSIPKDMEWVQPVSPELIAKSFRRLLPPPSSNDTAVHVHHNPEDALSHAISISRAENELIVGLHGLATGHPRELESLVLRQLTCRIICRFSYHLSQQDWLAPRPRLIIKSSLLRPPIMDIYREELQDARYKYSIEHNFALQYWQIIEDTSAHSDDKYDNTDKGYIIKMLPFRSEAANFFFCCLDLDMACASPTVGGKALQTRVVPATPCLTLFPEAPKCLPLDFYNPKWFNSLEPSIKEAVNNTKQVVFIHGNKRNKHEDPNDKEFNEAYFDKLAGPYNLSNVGNDGDFN</sequence>
<reference evidence="8 9" key="1">
    <citation type="submission" date="2017-11" db="EMBL/GenBank/DDBJ databases">
        <title>De novo assembly and phasing of dikaryotic genomes from two isolates of Puccinia coronata f. sp. avenae, the causal agent of oat crown rust.</title>
        <authorList>
            <person name="Miller M.E."/>
            <person name="Zhang Y."/>
            <person name="Omidvar V."/>
            <person name="Sperschneider J."/>
            <person name="Schwessinger B."/>
            <person name="Raley C."/>
            <person name="Palmer J.M."/>
            <person name="Garnica D."/>
            <person name="Upadhyaya N."/>
            <person name="Rathjen J."/>
            <person name="Taylor J.M."/>
            <person name="Park R.F."/>
            <person name="Dodds P.N."/>
            <person name="Hirsch C.D."/>
            <person name="Kianian S.F."/>
            <person name="Figueroa M."/>
        </authorList>
    </citation>
    <scope>NUCLEOTIDE SEQUENCE [LARGE SCALE GENOMIC DNA]</scope>
    <source>
        <strain evidence="8">12NC29</strain>
    </source>
</reference>
<evidence type="ECO:0000256" key="4">
    <source>
        <dbReference type="ARBA" id="ARBA00022741"/>
    </source>
</evidence>
<dbReference type="NCBIfam" id="TIGR01499">
    <property type="entry name" value="folC"/>
    <property type="match status" value="1"/>
</dbReference>
<dbReference type="GO" id="GO:0004326">
    <property type="term" value="F:tetrahydrofolylpolyglutamate synthase activity"/>
    <property type="evidence" value="ECO:0007669"/>
    <property type="project" value="InterPro"/>
</dbReference>
<dbReference type="UniPathway" id="UPA00850"/>
<evidence type="ECO:0000313" key="9">
    <source>
        <dbReference type="Proteomes" id="UP000235388"/>
    </source>
</evidence>
<dbReference type="GO" id="GO:0008841">
    <property type="term" value="F:dihydrofolate synthase activity"/>
    <property type="evidence" value="ECO:0007669"/>
    <property type="project" value="TreeGrafter"/>
</dbReference>
<evidence type="ECO:0000313" key="8">
    <source>
        <dbReference type="EMBL" id="PLW25587.1"/>
    </source>
</evidence>
<dbReference type="GO" id="GO:0046872">
    <property type="term" value="F:metal ion binding"/>
    <property type="evidence" value="ECO:0007669"/>
    <property type="project" value="UniProtKB-KW"/>
</dbReference>
<keyword evidence="5" id="KW-0067">ATP-binding</keyword>
<dbReference type="EMBL" id="PGCJ01000605">
    <property type="protein sequence ID" value="PLW25587.1"/>
    <property type="molecule type" value="Genomic_DNA"/>
</dbReference>
<evidence type="ECO:0000256" key="5">
    <source>
        <dbReference type="ARBA" id="ARBA00022840"/>
    </source>
</evidence>
<organism evidence="8 9">
    <name type="scientific">Puccinia coronata f. sp. avenae</name>
    <dbReference type="NCBI Taxonomy" id="200324"/>
    <lineage>
        <taxon>Eukaryota</taxon>
        <taxon>Fungi</taxon>
        <taxon>Dikarya</taxon>
        <taxon>Basidiomycota</taxon>
        <taxon>Pucciniomycotina</taxon>
        <taxon>Pucciniomycetes</taxon>
        <taxon>Pucciniales</taxon>
        <taxon>Pucciniaceae</taxon>
        <taxon>Puccinia</taxon>
    </lineage>
</organism>
<dbReference type="PANTHER" id="PTHR11136">
    <property type="entry name" value="FOLYLPOLYGLUTAMATE SYNTHASE-RELATED"/>
    <property type="match status" value="1"/>
</dbReference>
<dbReference type="GO" id="GO:0005739">
    <property type="term" value="C:mitochondrion"/>
    <property type="evidence" value="ECO:0007669"/>
    <property type="project" value="TreeGrafter"/>
</dbReference>
<protein>
    <recommendedName>
        <fullName evidence="10">Mur ligase central domain-containing protein</fullName>
    </recommendedName>
</protein>
<gene>
    <name evidence="8" type="ORF">PCANC_27741</name>
</gene>
<evidence type="ECO:0000256" key="2">
    <source>
        <dbReference type="ARBA" id="ARBA00022598"/>
    </source>
</evidence>
<dbReference type="STRING" id="200324.A0A2N5TJC1"/>
<dbReference type="SUPFAM" id="SSF53244">
    <property type="entry name" value="MurD-like peptide ligases, peptide-binding domain"/>
    <property type="match status" value="1"/>
</dbReference>
<comment type="caution">
    <text evidence="8">The sequence shown here is derived from an EMBL/GenBank/DDBJ whole genome shotgun (WGS) entry which is preliminary data.</text>
</comment>
<comment type="similarity">
    <text evidence="1">Belongs to the folylpolyglutamate synthase family.</text>
</comment>
<keyword evidence="2" id="KW-0436">Ligase</keyword>
<dbReference type="SUPFAM" id="SSF53623">
    <property type="entry name" value="MurD-like peptide ligases, catalytic domain"/>
    <property type="match status" value="1"/>
</dbReference>
<dbReference type="InterPro" id="IPR001645">
    <property type="entry name" value="Folylpolyglutamate_synth"/>
</dbReference>
<dbReference type="Gene3D" id="3.90.190.20">
    <property type="entry name" value="Mur ligase, C-terminal domain"/>
    <property type="match status" value="1"/>
</dbReference>
<keyword evidence="3" id="KW-0479">Metal-binding</keyword>
<evidence type="ECO:0000256" key="7">
    <source>
        <dbReference type="SAM" id="MobiDB-lite"/>
    </source>
</evidence>
<dbReference type="OrthoDB" id="5212574at2759"/>
<proteinExistence type="inferred from homology"/>
<dbReference type="InterPro" id="IPR036615">
    <property type="entry name" value="Mur_ligase_C_dom_sf"/>
</dbReference>
<dbReference type="AlphaFoldDB" id="A0A2N5TJC1"/>
<keyword evidence="6" id="KW-0460">Magnesium</keyword>
<dbReference type="GO" id="GO:0005829">
    <property type="term" value="C:cytosol"/>
    <property type="evidence" value="ECO:0007669"/>
    <property type="project" value="TreeGrafter"/>
</dbReference>
<keyword evidence="9" id="KW-1185">Reference proteome</keyword>
<evidence type="ECO:0008006" key="10">
    <source>
        <dbReference type="Google" id="ProtNLM"/>
    </source>
</evidence>
<evidence type="ECO:0000256" key="1">
    <source>
        <dbReference type="ARBA" id="ARBA00008276"/>
    </source>
</evidence>
<dbReference type="PANTHER" id="PTHR11136:SF0">
    <property type="entry name" value="DIHYDROFOLATE SYNTHETASE-RELATED"/>
    <property type="match status" value="1"/>
</dbReference>
<dbReference type="InterPro" id="IPR036565">
    <property type="entry name" value="Mur-like_cat_sf"/>
</dbReference>
<dbReference type="GO" id="GO:0005524">
    <property type="term" value="F:ATP binding"/>
    <property type="evidence" value="ECO:0007669"/>
    <property type="project" value="UniProtKB-KW"/>
</dbReference>